<evidence type="ECO:0000259" key="3">
    <source>
        <dbReference type="SMART" id="SM01403"/>
    </source>
</evidence>
<dbReference type="PANTHER" id="PTHR13473">
    <property type="entry name" value="MITOCHONDRIAL RIBOSOMAL PROTEIN L48"/>
    <property type="match status" value="1"/>
</dbReference>
<evidence type="ECO:0000256" key="1">
    <source>
        <dbReference type="ARBA" id="ARBA00022980"/>
    </source>
</evidence>
<reference evidence="4" key="1">
    <citation type="submission" date="2018-08" db="EMBL/GenBank/DDBJ databases">
        <authorList>
            <person name="Cornetti L."/>
        </authorList>
    </citation>
    <scope>NUCLEOTIDE SEQUENCE</scope>
    <source>
        <strain evidence="4">OM-SAIQ-clone2</strain>
    </source>
</reference>
<sequence>MFTFKIFGRLVKPGFLNVEVRNVLSSRGLRQIPFEPEYLDSKGPQIPLYEPLNVQIKSYDFTILEKFSGYIHKTAENMGLEVEDCWATPCKKYKIQNYKPFSTQTDSVYQLNLYERNVQIVDLPTTIAPIFFHIIQAALPEGVRLNIKHHDVADEELRYVPDLELKQLKDELDALGGPSISRSRR</sequence>
<dbReference type="AlphaFoldDB" id="A0A4Y7NRG0"/>
<dbReference type="InterPro" id="IPR027486">
    <property type="entry name" value="Ribosomal_uS10_dom"/>
</dbReference>
<dbReference type="InterPro" id="IPR027487">
    <property type="entry name" value="Ribosomal_mL48"/>
</dbReference>
<dbReference type="InterPro" id="IPR036838">
    <property type="entry name" value="Ribosomal_uS10_dom_sf"/>
</dbReference>
<proteinExistence type="evidence at transcript level"/>
<protein>
    <submittedName>
        <fullName evidence="4">EOG090X0MUO</fullName>
    </submittedName>
</protein>
<dbReference type="GO" id="GO:1990904">
    <property type="term" value="C:ribonucleoprotein complex"/>
    <property type="evidence" value="ECO:0007669"/>
    <property type="project" value="UniProtKB-KW"/>
</dbReference>
<keyword evidence="1" id="KW-0689">Ribosomal protein</keyword>
<feature type="domain" description="Small ribosomal subunit protein uS10" evidence="3">
    <location>
        <begin position="53"/>
        <end position="148"/>
    </location>
</feature>
<dbReference type="Gene3D" id="3.30.70.600">
    <property type="entry name" value="Ribosomal protein S10 domain"/>
    <property type="match status" value="1"/>
</dbReference>
<name>A0A4Y7NRG0_9CRUS</name>
<accession>A0A4Y7NRG0</accession>
<dbReference type="Pfam" id="PF00338">
    <property type="entry name" value="Ribosomal_S10"/>
    <property type="match status" value="1"/>
</dbReference>
<evidence type="ECO:0000313" key="4">
    <source>
        <dbReference type="EMBL" id="SVE94665.1"/>
    </source>
</evidence>
<evidence type="ECO:0000256" key="2">
    <source>
        <dbReference type="ARBA" id="ARBA00023274"/>
    </source>
</evidence>
<keyword evidence="2" id="KW-0687">Ribonucleoprotein</keyword>
<dbReference type="EMBL" id="LR025046">
    <property type="protein sequence ID" value="SVE94665.1"/>
    <property type="molecule type" value="mRNA"/>
</dbReference>
<dbReference type="PANTHER" id="PTHR13473:SF0">
    <property type="entry name" value="LARGE RIBOSOMAL SUBUNIT PROTEIN ML48"/>
    <property type="match status" value="1"/>
</dbReference>
<gene>
    <name evidence="4" type="primary">EOG090X0MUO</name>
</gene>
<dbReference type="SUPFAM" id="SSF54999">
    <property type="entry name" value="Ribosomal protein S10"/>
    <property type="match status" value="1"/>
</dbReference>
<dbReference type="GO" id="GO:0005761">
    <property type="term" value="C:mitochondrial ribosome"/>
    <property type="evidence" value="ECO:0007669"/>
    <property type="project" value="InterPro"/>
</dbReference>
<dbReference type="SMART" id="SM01403">
    <property type="entry name" value="Ribosomal_S10"/>
    <property type="match status" value="1"/>
</dbReference>
<organism evidence="4">
    <name type="scientific">Simocephalus serrulatus</name>
    <dbReference type="NCBI Taxonomy" id="117539"/>
    <lineage>
        <taxon>Eukaryota</taxon>
        <taxon>Metazoa</taxon>
        <taxon>Ecdysozoa</taxon>
        <taxon>Arthropoda</taxon>
        <taxon>Crustacea</taxon>
        <taxon>Branchiopoda</taxon>
        <taxon>Diplostraca</taxon>
        <taxon>Cladocera</taxon>
        <taxon>Anomopoda</taxon>
        <taxon>Daphniidae</taxon>
        <taxon>Simocephalus</taxon>
    </lineage>
</organism>